<evidence type="ECO:0000313" key="2">
    <source>
        <dbReference type="EMBL" id="CAG04479.1"/>
    </source>
</evidence>
<dbReference type="EMBL" id="CAAE01014738">
    <property type="protein sequence ID" value="CAG04479.1"/>
    <property type="molecule type" value="Genomic_DNA"/>
</dbReference>
<dbReference type="KEGG" id="tng:GSTEN00024200G001"/>
<dbReference type="OrthoDB" id="8751793at2759"/>
<evidence type="ECO:0000256" key="1">
    <source>
        <dbReference type="SAM" id="MobiDB-lite"/>
    </source>
</evidence>
<reference evidence="2" key="1">
    <citation type="journal article" date="2004" name="Nature">
        <title>Genome duplication in the teleost fish Tetraodon nigroviridis reveals the early vertebrate proto-karyotype.</title>
        <authorList>
            <person name="Jaillon O."/>
            <person name="Aury J.-M."/>
            <person name="Brunet F."/>
            <person name="Petit J.-L."/>
            <person name="Stange-Thomann N."/>
            <person name="Mauceli E."/>
            <person name="Bouneau L."/>
            <person name="Fischer C."/>
            <person name="Ozouf-Costaz C."/>
            <person name="Bernot A."/>
            <person name="Nicaud S."/>
            <person name="Jaffe D."/>
            <person name="Fisher S."/>
            <person name="Lutfalla G."/>
            <person name="Dossat C."/>
            <person name="Segurens B."/>
            <person name="Dasilva C."/>
            <person name="Salanoubat M."/>
            <person name="Levy M."/>
            <person name="Boudet N."/>
            <person name="Castellano S."/>
            <person name="Anthouard V."/>
            <person name="Jubin C."/>
            <person name="Castelli V."/>
            <person name="Katinka M."/>
            <person name="Vacherie B."/>
            <person name="Biemont C."/>
            <person name="Skalli Z."/>
            <person name="Cattolico L."/>
            <person name="Poulain J."/>
            <person name="De Berardinis V."/>
            <person name="Cruaud C."/>
            <person name="Duprat S."/>
            <person name="Brottier P."/>
            <person name="Coutanceau J.-P."/>
            <person name="Gouzy J."/>
            <person name="Parra G."/>
            <person name="Lardier G."/>
            <person name="Chapple C."/>
            <person name="McKernan K.J."/>
            <person name="McEwan P."/>
            <person name="Bosak S."/>
            <person name="Kellis M."/>
            <person name="Volff J.-N."/>
            <person name="Guigo R."/>
            <person name="Zody M.C."/>
            <person name="Mesirov J."/>
            <person name="Lindblad-Toh K."/>
            <person name="Birren B."/>
            <person name="Nusbaum C."/>
            <person name="Kahn D."/>
            <person name="Robinson-Rechavi M."/>
            <person name="Laudet V."/>
            <person name="Schachter V."/>
            <person name="Quetier F."/>
            <person name="Saurin W."/>
            <person name="Scarpelli C."/>
            <person name="Wincker P."/>
            <person name="Lander E.S."/>
            <person name="Weissenbach J."/>
            <person name="Roest Crollius H."/>
        </authorList>
    </citation>
    <scope>NUCLEOTIDE SEQUENCE [LARGE SCALE GENOMIC DNA]</scope>
</reference>
<protein>
    <submittedName>
        <fullName evidence="2">(spotted green pufferfish) hypothetical protein</fullName>
    </submittedName>
</protein>
<name>Q4S4F3_TETNG</name>
<dbReference type="AlphaFoldDB" id="Q4S4F3"/>
<accession>Q4S4F3</accession>
<comment type="caution">
    <text evidence="2">The sequence shown here is derived from an EMBL/GenBank/DDBJ whole genome shotgun (WGS) entry which is preliminary data.</text>
</comment>
<proteinExistence type="predicted"/>
<sequence length="154" mass="16639">MITEKEKELLRKVWNSLIPVAEDIGSDSLLRMMIEVPASSGGPLHPTTVVHHSPRQQDVLLPPGHQSSLPPHALPWQEDCSGNRRRSPRHQPAGRQPGSAANPARLPAPDRPHQLQAPDTLSPGVAGLSHGRRLHAAGSCSHRQVPLSFCSCAL</sequence>
<feature type="region of interest" description="Disordered" evidence="1">
    <location>
        <begin position="43"/>
        <end position="127"/>
    </location>
</feature>
<reference evidence="2" key="2">
    <citation type="submission" date="2004-02" db="EMBL/GenBank/DDBJ databases">
        <authorList>
            <consortium name="Genoscope"/>
            <consortium name="Whitehead Institute Centre for Genome Research"/>
        </authorList>
    </citation>
    <scope>NUCLEOTIDE SEQUENCE</scope>
</reference>
<gene>
    <name evidence="2" type="ORF">GSTENG00024200001</name>
</gene>
<organism evidence="2">
    <name type="scientific">Tetraodon nigroviridis</name>
    <name type="common">Spotted green pufferfish</name>
    <name type="synonym">Chelonodon nigroviridis</name>
    <dbReference type="NCBI Taxonomy" id="99883"/>
    <lineage>
        <taxon>Eukaryota</taxon>
        <taxon>Metazoa</taxon>
        <taxon>Chordata</taxon>
        <taxon>Craniata</taxon>
        <taxon>Vertebrata</taxon>
        <taxon>Euteleostomi</taxon>
        <taxon>Actinopterygii</taxon>
        <taxon>Neopterygii</taxon>
        <taxon>Teleostei</taxon>
        <taxon>Neoteleostei</taxon>
        <taxon>Acanthomorphata</taxon>
        <taxon>Eupercaria</taxon>
        <taxon>Tetraodontiformes</taxon>
        <taxon>Tetradontoidea</taxon>
        <taxon>Tetraodontidae</taxon>
        <taxon>Tetraodon</taxon>
    </lineage>
</organism>